<evidence type="ECO:0000259" key="5">
    <source>
        <dbReference type="PROSITE" id="PS51715"/>
    </source>
</evidence>
<dbReference type="InterPro" id="IPR015894">
    <property type="entry name" value="Guanylate-bd_N"/>
</dbReference>
<keyword evidence="8" id="KW-1185">Reference proteome</keyword>
<comment type="similarity">
    <text evidence="4">Belongs to the TRAFAC class dynamin-like GTPase superfamily. GB1/RHD3 GTPase family.</text>
</comment>
<dbReference type="GO" id="GO:0003924">
    <property type="term" value="F:GTPase activity"/>
    <property type="evidence" value="ECO:0007669"/>
    <property type="project" value="InterPro"/>
</dbReference>
<dbReference type="SUPFAM" id="SSF48340">
    <property type="entry name" value="Interferon-induced guanylate-binding protein 1 (GBP1), C-terminal domain"/>
    <property type="match status" value="1"/>
</dbReference>
<dbReference type="InterPro" id="IPR036543">
    <property type="entry name" value="Guanylate-bd_C_sf"/>
</dbReference>
<dbReference type="Proteomes" id="UP000789595">
    <property type="component" value="Unassembled WGS sequence"/>
</dbReference>
<dbReference type="InterPro" id="IPR030386">
    <property type="entry name" value="G_GB1_RHD3_dom"/>
</dbReference>
<dbReference type="OrthoDB" id="2135133at2759"/>
<proteinExistence type="inferred from homology"/>
<dbReference type="EMBL" id="HBIW01008300">
    <property type="protein sequence ID" value="CAE0691591.1"/>
    <property type="molecule type" value="Transcribed_RNA"/>
</dbReference>
<dbReference type="PROSITE" id="PS51715">
    <property type="entry name" value="G_GB1_RHD3"/>
    <property type="match status" value="1"/>
</dbReference>
<dbReference type="AlphaFoldDB" id="A0A7S3ZRS6"/>
<accession>A0A7S3ZRS6</accession>
<dbReference type="Pfam" id="PF02841">
    <property type="entry name" value="GBP_C"/>
    <property type="match status" value="1"/>
</dbReference>
<reference evidence="7" key="2">
    <citation type="submission" date="2021-11" db="EMBL/GenBank/DDBJ databases">
        <authorList>
            <consortium name="Genoscope - CEA"/>
            <person name="William W."/>
        </authorList>
    </citation>
    <scope>NUCLEOTIDE SEQUENCE</scope>
</reference>
<protein>
    <recommendedName>
        <fullName evidence="5">GB1/RHD3-type G domain-containing protein</fullName>
    </recommendedName>
</protein>
<evidence type="ECO:0000256" key="2">
    <source>
        <dbReference type="ARBA" id="ARBA00022801"/>
    </source>
</evidence>
<dbReference type="InterPro" id="IPR027417">
    <property type="entry name" value="P-loop_NTPase"/>
</dbReference>
<evidence type="ECO:0000256" key="1">
    <source>
        <dbReference type="ARBA" id="ARBA00022741"/>
    </source>
</evidence>
<sequence>MTTMRDQQNGKTNKAIPLILENEGRYEVSEEATKLLDDLPAPLAVVSIAGLWRTGKSYLLNQLSGATCDNDKTGFQVGASVNACTKGLWLWGEPVRLPDGLTVLFIDTEGLGSTSRTQTEDSQIFSLALLLSSLFVWNSRGVIDGNALEDFALVVNLTKHIHVRSEAAKKALEAHDAKGAEKHFVHSGGGLSAGASAGAGSAGHELDELAQHFPGFLWVVRDFTLKLEDNGRRINDRQYLENALKPQRSFTSEAASRNQIRTLLGSFFRERDCVTLVRPAEDEATLKKLSQVPVSSLRPEFQRGLANLKDKVYAQTRAKSVNGRALSGAMLATLAKTYADALNAGGVPTISTAWDRVLQSQAAEAVGKCLEDYDKSACSTHELPDASVLSAKSYDEDAISTIVSQSKLPLSNDEVRKAHQDRVLKSEKKYAKAVWADSSQNPEQDQLSALDDALDSRLKRVLDLNRAASQQQCDELADSISKQFESDMSKLIQTPGRSAKGASYGEVVREETLQDRNAFMKDLDARKAFLRTWRPSAEKASKQYFKEARGPCSGDVYCSIVAPRLLATISTWATTLGVEHRAVQKLARADASKAEEQAQAARGRLAASKTAAVRERDALDRAADAAELEGKGALTALERLADSRRSELARHEAASKRLEEAYQYASSCLDGQADAVNSIGEQAKEGLTTVRTKSRAAIEDSANAASENDAAEAWDAHDLGFERDELAEFAPLRLDALRDRIAEDEKELELMHEHAALTIEHAKVKKMLLADKDHELREYEYQWGVAKANVAASEGELMVVEEEVAVLRGLVLQMHKHLADASRSGRFPADVARGLPRDQKALLEQLLDGR</sequence>
<dbReference type="InterPro" id="IPR003191">
    <property type="entry name" value="Guanylate-bd/ATL_C"/>
</dbReference>
<evidence type="ECO:0000313" key="7">
    <source>
        <dbReference type="EMBL" id="CAH0370647.1"/>
    </source>
</evidence>
<keyword evidence="1" id="KW-0547">Nucleotide-binding</keyword>
<evidence type="ECO:0000313" key="6">
    <source>
        <dbReference type="EMBL" id="CAE0691591.1"/>
    </source>
</evidence>
<name>A0A7S3ZRS6_9STRA</name>
<organism evidence="6">
    <name type="scientific">Pelagomonas calceolata</name>
    <dbReference type="NCBI Taxonomy" id="35677"/>
    <lineage>
        <taxon>Eukaryota</taxon>
        <taxon>Sar</taxon>
        <taxon>Stramenopiles</taxon>
        <taxon>Ochrophyta</taxon>
        <taxon>Pelagophyceae</taxon>
        <taxon>Pelagomonadales</taxon>
        <taxon>Pelagomonadaceae</taxon>
        <taxon>Pelagomonas</taxon>
    </lineage>
</organism>
<reference evidence="6" key="1">
    <citation type="submission" date="2021-01" db="EMBL/GenBank/DDBJ databases">
        <authorList>
            <person name="Corre E."/>
            <person name="Pelletier E."/>
            <person name="Niang G."/>
            <person name="Scheremetjew M."/>
            <person name="Finn R."/>
            <person name="Kale V."/>
            <person name="Holt S."/>
            <person name="Cochrane G."/>
            <person name="Meng A."/>
            <person name="Brown T."/>
            <person name="Cohen L."/>
        </authorList>
    </citation>
    <scope>NUCLEOTIDE SEQUENCE</scope>
    <source>
        <strain evidence="6">CCMP1756</strain>
    </source>
</reference>
<dbReference type="PANTHER" id="PTHR10751">
    <property type="entry name" value="GUANYLATE BINDING PROTEIN"/>
    <property type="match status" value="1"/>
</dbReference>
<dbReference type="SUPFAM" id="SSF52540">
    <property type="entry name" value="P-loop containing nucleoside triphosphate hydrolases"/>
    <property type="match status" value="1"/>
</dbReference>
<evidence type="ECO:0000256" key="4">
    <source>
        <dbReference type="PROSITE-ProRule" id="PRU01052"/>
    </source>
</evidence>
<dbReference type="Pfam" id="PF02263">
    <property type="entry name" value="GBP"/>
    <property type="match status" value="2"/>
</dbReference>
<keyword evidence="2" id="KW-0378">Hydrolase</keyword>
<dbReference type="Gene3D" id="1.20.1000.10">
    <property type="entry name" value="Guanylate-binding protein, C-terminal domain"/>
    <property type="match status" value="1"/>
</dbReference>
<feature type="domain" description="GB1/RHD3-type G" evidence="5">
    <location>
        <begin position="40"/>
        <end position="317"/>
    </location>
</feature>
<keyword evidence="3" id="KW-0342">GTP-binding</keyword>
<dbReference type="GO" id="GO:0005525">
    <property type="term" value="F:GTP binding"/>
    <property type="evidence" value="ECO:0007669"/>
    <property type="project" value="UniProtKB-KW"/>
</dbReference>
<evidence type="ECO:0000256" key="3">
    <source>
        <dbReference type="ARBA" id="ARBA00023134"/>
    </source>
</evidence>
<dbReference type="Gene3D" id="3.40.50.300">
    <property type="entry name" value="P-loop containing nucleotide triphosphate hydrolases"/>
    <property type="match status" value="1"/>
</dbReference>
<gene>
    <name evidence="6" type="ORF">PCAL00307_LOCUS7027</name>
    <name evidence="7" type="ORF">PECAL_3P05430</name>
</gene>
<dbReference type="EMBL" id="CAKKNE010000003">
    <property type="protein sequence ID" value="CAH0370647.1"/>
    <property type="molecule type" value="Genomic_DNA"/>
</dbReference>
<evidence type="ECO:0000313" key="8">
    <source>
        <dbReference type="Proteomes" id="UP000789595"/>
    </source>
</evidence>